<evidence type="ECO:0000259" key="9">
    <source>
        <dbReference type="Pfam" id="PF00892"/>
    </source>
</evidence>
<comment type="caution">
    <text evidence="11">The sequence shown here is derived from an EMBL/GenBank/DDBJ whole genome shotgun (WGS) entry which is preliminary data.</text>
</comment>
<feature type="transmembrane region" description="Helical" evidence="8">
    <location>
        <begin position="134"/>
        <end position="151"/>
    </location>
</feature>
<dbReference type="InterPro" id="IPR051258">
    <property type="entry name" value="Diverse_Substrate_Transporter"/>
</dbReference>
<feature type="transmembrane region" description="Helical" evidence="8">
    <location>
        <begin position="279"/>
        <end position="296"/>
    </location>
</feature>
<keyword evidence="12" id="KW-1185">Reference proteome</keyword>
<feature type="transmembrane region" description="Helical" evidence="8">
    <location>
        <begin position="20"/>
        <end position="38"/>
    </location>
</feature>
<dbReference type="InterPro" id="IPR000620">
    <property type="entry name" value="EamA_dom"/>
</dbReference>
<comment type="similarity">
    <text evidence="2">Belongs to the EamA transporter family.</text>
</comment>
<gene>
    <name evidence="11" type="ORF">E3O11_02555</name>
    <name evidence="10" type="ORF">SAMN05216274_107123</name>
</gene>
<evidence type="ECO:0000313" key="11">
    <source>
        <dbReference type="EMBL" id="TFB87980.1"/>
    </source>
</evidence>
<dbReference type="EMBL" id="FOPW01000007">
    <property type="protein sequence ID" value="SFH53439.1"/>
    <property type="molecule type" value="Genomic_DNA"/>
</dbReference>
<evidence type="ECO:0000256" key="5">
    <source>
        <dbReference type="ARBA" id="ARBA00022989"/>
    </source>
</evidence>
<keyword evidence="3" id="KW-1003">Cell membrane</keyword>
<evidence type="ECO:0000256" key="7">
    <source>
        <dbReference type="SAM" id="MobiDB-lite"/>
    </source>
</evidence>
<evidence type="ECO:0000313" key="13">
    <source>
        <dbReference type="Proteomes" id="UP000297963"/>
    </source>
</evidence>
<evidence type="ECO:0000256" key="2">
    <source>
        <dbReference type="ARBA" id="ARBA00007362"/>
    </source>
</evidence>
<dbReference type="Proteomes" id="UP000297963">
    <property type="component" value="Unassembled WGS sequence"/>
</dbReference>
<evidence type="ECO:0000256" key="4">
    <source>
        <dbReference type="ARBA" id="ARBA00022692"/>
    </source>
</evidence>
<evidence type="ECO:0000256" key="3">
    <source>
        <dbReference type="ARBA" id="ARBA00022475"/>
    </source>
</evidence>
<organism evidence="11 13">
    <name type="scientific">Cryobacterium levicorallinum</name>
    <dbReference type="NCBI Taxonomy" id="995038"/>
    <lineage>
        <taxon>Bacteria</taxon>
        <taxon>Bacillati</taxon>
        <taxon>Actinomycetota</taxon>
        <taxon>Actinomycetes</taxon>
        <taxon>Micrococcales</taxon>
        <taxon>Microbacteriaceae</taxon>
        <taxon>Cryobacterium</taxon>
    </lineage>
</organism>
<dbReference type="EMBL" id="SOFE01000004">
    <property type="protein sequence ID" value="TFB87980.1"/>
    <property type="molecule type" value="Genomic_DNA"/>
</dbReference>
<name>A0A1I3AUN4_9MICO</name>
<dbReference type="Proteomes" id="UP000199681">
    <property type="component" value="Unassembled WGS sequence"/>
</dbReference>
<feature type="domain" description="EamA" evidence="9">
    <location>
        <begin position="160"/>
        <end position="294"/>
    </location>
</feature>
<feature type="transmembrane region" description="Helical" evidence="8">
    <location>
        <begin position="223"/>
        <end position="243"/>
    </location>
</feature>
<comment type="subcellular location">
    <subcellularLocation>
        <location evidence="1">Cell membrane</location>
        <topology evidence="1">Multi-pass membrane protein</topology>
    </subcellularLocation>
</comment>
<dbReference type="RefSeq" id="WP_092449666.1">
    <property type="nucleotide sequence ID" value="NZ_BKAC01000006.1"/>
</dbReference>
<evidence type="ECO:0000313" key="12">
    <source>
        <dbReference type="Proteomes" id="UP000199681"/>
    </source>
</evidence>
<keyword evidence="4 8" id="KW-0812">Transmembrane</keyword>
<evidence type="ECO:0000313" key="10">
    <source>
        <dbReference type="EMBL" id="SFH53439.1"/>
    </source>
</evidence>
<feature type="region of interest" description="Disordered" evidence="7">
    <location>
        <begin position="307"/>
        <end position="334"/>
    </location>
</feature>
<dbReference type="PANTHER" id="PTHR42920">
    <property type="entry name" value="OS03G0707200 PROTEIN-RELATED"/>
    <property type="match status" value="1"/>
</dbReference>
<feature type="transmembrane region" description="Helical" evidence="8">
    <location>
        <begin position="44"/>
        <end position="66"/>
    </location>
</feature>
<dbReference type="SUPFAM" id="SSF103481">
    <property type="entry name" value="Multidrug resistance efflux transporter EmrE"/>
    <property type="match status" value="2"/>
</dbReference>
<accession>A0A1I3AUN4</accession>
<reference evidence="11 13" key="2">
    <citation type="submission" date="2019-03" db="EMBL/GenBank/DDBJ databases">
        <title>Genomics of glacier-inhabiting Cryobacterium strains.</title>
        <authorList>
            <person name="Liu Q."/>
            <person name="Xin Y.-H."/>
        </authorList>
    </citation>
    <scope>NUCLEOTIDE SEQUENCE [LARGE SCALE GENOMIC DNA]</scope>
    <source>
        <strain evidence="11 13">Hh34</strain>
    </source>
</reference>
<sequence length="334" mass="35396">MITVFNRRTRLPHDLGRYRVDLVLLLVAAVWGGSYLSAKVLTEQASVSAVLALRFLVAALALLIVWVVRRERLPTRRALGLGLLLGVTQASILWLETQGVAFTSATNAGLIISLTIIVTPVLESVAARRWLPRPFFVAAVLAVVGVALLVSGNGFAEPNVGDLLILAAALVRSLHVTMMGHLTRGRSDSTITLTLLQALVGAVVFTAFDVAGLVAAISTFDVTAWIGVLYLGLACSVFAFLAQMWAIRRTSAARASLLMGSEPIWAVLVGVSLGSETLGLMGALGAILIIAGTFWGQRIEAGHRMSAACPNQPDVGGPGRSPSREFRPDELAEP</sequence>
<feature type="transmembrane region" description="Helical" evidence="8">
    <location>
        <begin position="78"/>
        <end position="95"/>
    </location>
</feature>
<dbReference type="InterPro" id="IPR037185">
    <property type="entry name" value="EmrE-like"/>
</dbReference>
<feature type="transmembrane region" description="Helical" evidence="8">
    <location>
        <begin position="101"/>
        <end position="122"/>
    </location>
</feature>
<dbReference type="STRING" id="995038.SAMN05216274_107123"/>
<keyword evidence="6 8" id="KW-0472">Membrane</keyword>
<protein>
    <submittedName>
        <fullName evidence="11">DMT family transporter</fullName>
    </submittedName>
    <submittedName>
        <fullName evidence="10">Threonine/homoserine efflux transporter RhtA</fullName>
    </submittedName>
</protein>
<evidence type="ECO:0000256" key="1">
    <source>
        <dbReference type="ARBA" id="ARBA00004651"/>
    </source>
</evidence>
<dbReference type="PANTHER" id="PTHR42920:SF5">
    <property type="entry name" value="EAMA DOMAIN-CONTAINING PROTEIN"/>
    <property type="match status" value="1"/>
</dbReference>
<feature type="compositionally biased region" description="Basic and acidic residues" evidence="7">
    <location>
        <begin position="322"/>
        <end position="334"/>
    </location>
</feature>
<dbReference type="AlphaFoldDB" id="A0A1I3AUN4"/>
<feature type="domain" description="EamA" evidence="9">
    <location>
        <begin position="21"/>
        <end position="150"/>
    </location>
</feature>
<evidence type="ECO:0000256" key="6">
    <source>
        <dbReference type="ARBA" id="ARBA00023136"/>
    </source>
</evidence>
<evidence type="ECO:0000256" key="8">
    <source>
        <dbReference type="SAM" id="Phobius"/>
    </source>
</evidence>
<proteinExistence type="inferred from homology"/>
<dbReference type="Pfam" id="PF00892">
    <property type="entry name" value="EamA"/>
    <property type="match status" value="2"/>
</dbReference>
<keyword evidence="5 8" id="KW-1133">Transmembrane helix</keyword>
<dbReference type="GO" id="GO:0005886">
    <property type="term" value="C:plasma membrane"/>
    <property type="evidence" value="ECO:0007669"/>
    <property type="project" value="UniProtKB-SubCell"/>
</dbReference>
<reference evidence="10 12" key="1">
    <citation type="submission" date="2016-10" db="EMBL/GenBank/DDBJ databases">
        <authorList>
            <person name="Varghese N."/>
            <person name="Submissions S."/>
        </authorList>
    </citation>
    <scope>NUCLEOTIDE SEQUENCE [LARGE SCALE GENOMIC DNA]</scope>
    <source>
        <strain evidence="10 12">GMCC 1.11211</strain>
    </source>
</reference>
<feature type="transmembrane region" description="Helical" evidence="8">
    <location>
        <begin position="195"/>
        <end position="217"/>
    </location>
</feature>